<accession>A0A5B8QXJ5</accession>
<dbReference type="RefSeq" id="WP_172591141.1">
    <property type="nucleotide sequence ID" value="NZ_CP031775.2"/>
</dbReference>
<dbReference type="KEGG" id="sdeo:D0436_12245"/>
<gene>
    <name evidence="1" type="ORF">D0436_12245</name>
</gene>
<evidence type="ECO:0000313" key="2">
    <source>
        <dbReference type="Proteomes" id="UP000321124"/>
    </source>
</evidence>
<dbReference type="Proteomes" id="UP000321124">
    <property type="component" value="Chromosome"/>
</dbReference>
<proteinExistence type="predicted"/>
<sequence>MSFRLPECQPYRRNNISELLKKVAKAALLTIVPILIQAFVERYLADEEQWENEGSDSDQEAE</sequence>
<reference evidence="1 2" key="1">
    <citation type="journal article" date="2019" name="Ecotoxicol. Environ. Saf.">
        <title>Microbial characterization of heavy metal resistant bacterial strains isolated from an electroplating wastewater treatment plant.</title>
        <authorList>
            <person name="Cai X."/>
            <person name="Zheng X."/>
            <person name="Zhang D."/>
            <person name="Iqbal W."/>
            <person name="Liu C."/>
            <person name="Yang B."/>
            <person name="Zhao X."/>
            <person name="Lu X."/>
            <person name="Mao Y."/>
        </authorList>
    </citation>
    <scope>NUCLEOTIDE SEQUENCE [LARGE SCALE GENOMIC DNA]</scope>
    <source>
        <strain evidence="1 2">Ni1-3</strain>
    </source>
</reference>
<protein>
    <submittedName>
        <fullName evidence="1">Uncharacterized protein</fullName>
    </submittedName>
</protein>
<organism evidence="1 2">
    <name type="scientific">Shewanella decolorationis</name>
    <dbReference type="NCBI Taxonomy" id="256839"/>
    <lineage>
        <taxon>Bacteria</taxon>
        <taxon>Pseudomonadati</taxon>
        <taxon>Pseudomonadota</taxon>
        <taxon>Gammaproteobacteria</taxon>
        <taxon>Alteromonadales</taxon>
        <taxon>Shewanellaceae</taxon>
        <taxon>Shewanella</taxon>
    </lineage>
</organism>
<evidence type="ECO:0000313" key="1">
    <source>
        <dbReference type="EMBL" id="QDZ91174.1"/>
    </source>
</evidence>
<dbReference type="EMBL" id="CP031775">
    <property type="protein sequence ID" value="QDZ91174.1"/>
    <property type="molecule type" value="Genomic_DNA"/>
</dbReference>
<dbReference type="AlphaFoldDB" id="A0A5B8QXJ5"/>
<name>A0A5B8QXJ5_9GAMM</name>